<accession>A0A922HTZ0</accession>
<evidence type="ECO:0000313" key="1">
    <source>
        <dbReference type="EMBL" id="KAH9510464.1"/>
    </source>
</evidence>
<dbReference type="EMBL" id="ASGP02000004">
    <property type="protein sequence ID" value="KAH9510464.1"/>
    <property type="molecule type" value="Genomic_DNA"/>
</dbReference>
<proteinExistence type="predicted"/>
<comment type="caution">
    <text evidence="1">The sequence shown here is derived from an EMBL/GenBank/DDBJ whole genome shotgun (WGS) entry which is preliminary data.</text>
</comment>
<gene>
    <name evidence="1" type="ORF">DERF_008983</name>
</gene>
<sequence>MAILEYQKLYDQRIKILFVRLHCRNMIAPDGHLDKQFMTMTGTLIPICFSINTIIYKSHD</sequence>
<reference evidence="1" key="2">
    <citation type="journal article" date="2022" name="Res Sq">
        <title>Comparative Genomics Reveals Insights into the Divergent Evolution of Astigmatic Mites and Household Pest Adaptations.</title>
        <authorList>
            <person name="Xiong Q."/>
            <person name="Wan A.T.-Y."/>
            <person name="Liu X.-Y."/>
            <person name="Fung C.S.-H."/>
            <person name="Xiao X."/>
            <person name="Malainual N."/>
            <person name="Hou J."/>
            <person name="Wang L."/>
            <person name="Wang M."/>
            <person name="Yang K."/>
            <person name="Cui Y."/>
            <person name="Leung E."/>
            <person name="Nong W."/>
            <person name="Shin S.-K."/>
            <person name="Au S."/>
            <person name="Jeong K.Y."/>
            <person name="Chew F.T."/>
            <person name="Hui J."/>
            <person name="Leung T.F."/>
            <person name="Tungtrongchitr A."/>
            <person name="Zhong N."/>
            <person name="Liu Z."/>
            <person name="Tsui S."/>
        </authorList>
    </citation>
    <scope>NUCLEOTIDE SEQUENCE</scope>
    <source>
        <strain evidence="1">Derf</strain>
        <tissue evidence="1">Whole organism</tissue>
    </source>
</reference>
<evidence type="ECO:0000313" key="2">
    <source>
        <dbReference type="Proteomes" id="UP000790347"/>
    </source>
</evidence>
<dbReference type="Proteomes" id="UP000790347">
    <property type="component" value="Unassembled WGS sequence"/>
</dbReference>
<organism evidence="1 2">
    <name type="scientific">Dermatophagoides farinae</name>
    <name type="common">American house dust mite</name>
    <dbReference type="NCBI Taxonomy" id="6954"/>
    <lineage>
        <taxon>Eukaryota</taxon>
        <taxon>Metazoa</taxon>
        <taxon>Ecdysozoa</taxon>
        <taxon>Arthropoda</taxon>
        <taxon>Chelicerata</taxon>
        <taxon>Arachnida</taxon>
        <taxon>Acari</taxon>
        <taxon>Acariformes</taxon>
        <taxon>Sarcoptiformes</taxon>
        <taxon>Astigmata</taxon>
        <taxon>Psoroptidia</taxon>
        <taxon>Analgoidea</taxon>
        <taxon>Pyroglyphidae</taxon>
        <taxon>Dermatophagoidinae</taxon>
        <taxon>Dermatophagoides</taxon>
    </lineage>
</organism>
<name>A0A922HTZ0_DERFA</name>
<protein>
    <submittedName>
        <fullName evidence="1">Uncharacterized protein</fullName>
    </submittedName>
</protein>
<reference evidence="1" key="1">
    <citation type="submission" date="2013-05" db="EMBL/GenBank/DDBJ databases">
        <authorList>
            <person name="Yim A.K.Y."/>
            <person name="Chan T.F."/>
            <person name="Ji K.M."/>
            <person name="Liu X.Y."/>
            <person name="Zhou J.W."/>
            <person name="Li R.Q."/>
            <person name="Yang K.Y."/>
            <person name="Li J."/>
            <person name="Li M."/>
            <person name="Law P.T.W."/>
            <person name="Wu Y.L."/>
            <person name="Cai Z.L."/>
            <person name="Qin H."/>
            <person name="Bao Y."/>
            <person name="Leung R.K.K."/>
            <person name="Ng P.K.S."/>
            <person name="Zou J."/>
            <person name="Zhong X.J."/>
            <person name="Ran P.X."/>
            <person name="Zhong N.S."/>
            <person name="Liu Z.G."/>
            <person name="Tsui S.K.W."/>
        </authorList>
    </citation>
    <scope>NUCLEOTIDE SEQUENCE</scope>
    <source>
        <strain evidence="1">Derf</strain>
        <tissue evidence="1">Whole organism</tissue>
    </source>
</reference>
<dbReference type="AlphaFoldDB" id="A0A922HTZ0"/>
<keyword evidence="2" id="KW-1185">Reference proteome</keyword>